<dbReference type="GO" id="GO:0008855">
    <property type="term" value="F:exodeoxyribonuclease VII activity"/>
    <property type="evidence" value="ECO:0007669"/>
    <property type="project" value="UniProtKB-UniRule"/>
</dbReference>
<feature type="compositionally biased region" description="Low complexity" evidence="7">
    <location>
        <begin position="102"/>
        <end position="114"/>
    </location>
</feature>
<reference evidence="8 9" key="1">
    <citation type="submission" date="2020-10" db="EMBL/GenBank/DDBJ databases">
        <title>Ca. Dormibacterota MAGs.</title>
        <authorList>
            <person name="Montgomery K."/>
        </authorList>
    </citation>
    <scope>NUCLEOTIDE SEQUENCE [LARGE SCALE GENOMIC DNA]</scope>
    <source>
        <strain evidence="8">Mitchell_Peninsula_5</strain>
    </source>
</reference>
<evidence type="ECO:0000256" key="1">
    <source>
        <dbReference type="ARBA" id="ARBA00009998"/>
    </source>
</evidence>
<evidence type="ECO:0000256" key="7">
    <source>
        <dbReference type="SAM" id="MobiDB-lite"/>
    </source>
</evidence>
<dbReference type="GO" id="GO:0009318">
    <property type="term" value="C:exodeoxyribonuclease VII complex"/>
    <property type="evidence" value="ECO:0007669"/>
    <property type="project" value="UniProtKB-UniRule"/>
</dbReference>
<dbReference type="EMBL" id="JAEKNN010000058">
    <property type="protein sequence ID" value="MBJ7610218.1"/>
    <property type="molecule type" value="Genomic_DNA"/>
</dbReference>
<name>A0A934KNL1_9BACT</name>
<dbReference type="InterPro" id="IPR003761">
    <property type="entry name" value="Exonuc_VII_S"/>
</dbReference>
<comment type="subcellular location">
    <subcellularLocation>
        <location evidence="6">Cytoplasm</location>
    </subcellularLocation>
</comment>
<dbReference type="Proteomes" id="UP000614410">
    <property type="component" value="Unassembled WGS sequence"/>
</dbReference>
<dbReference type="EC" id="3.1.11.6" evidence="6"/>
<protein>
    <recommendedName>
        <fullName evidence="6">Exodeoxyribonuclease 7 small subunit</fullName>
        <ecNumber evidence="6">3.1.11.6</ecNumber>
    </recommendedName>
    <alternativeName>
        <fullName evidence="6">Exodeoxyribonuclease VII small subunit</fullName>
        <shortName evidence="6">Exonuclease VII small subunit</shortName>
    </alternativeName>
</protein>
<organism evidence="8 9">
    <name type="scientific">Candidatus Amunia macphersoniae</name>
    <dbReference type="NCBI Taxonomy" id="3127014"/>
    <lineage>
        <taxon>Bacteria</taxon>
        <taxon>Bacillati</taxon>
        <taxon>Candidatus Dormiibacterota</taxon>
        <taxon>Candidatus Dormibacteria</taxon>
        <taxon>Candidatus Aeolococcales</taxon>
        <taxon>Candidatus Aeolococcaceae</taxon>
        <taxon>Candidatus Amunia</taxon>
    </lineage>
</organism>
<dbReference type="NCBIfam" id="TIGR01280">
    <property type="entry name" value="xseB"/>
    <property type="match status" value="1"/>
</dbReference>
<feature type="region of interest" description="Disordered" evidence="7">
    <location>
        <begin position="98"/>
        <end position="122"/>
    </location>
</feature>
<evidence type="ECO:0000313" key="9">
    <source>
        <dbReference type="Proteomes" id="UP000614410"/>
    </source>
</evidence>
<dbReference type="GO" id="GO:0005829">
    <property type="term" value="C:cytosol"/>
    <property type="evidence" value="ECO:0007669"/>
    <property type="project" value="TreeGrafter"/>
</dbReference>
<evidence type="ECO:0000256" key="3">
    <source>
        <dbReference type="ARBA" id="ARBA00022722"/>
    </source>
</evidence>
<evidence type="ECO:0000313" key="8">
    <source>
        <dbReference type="EMBL" id="MBJ7610218.1"/>
    </source>
</evidence>
<accession>A0A934KNL1</accession>
<dbReference type="Pfam" id="PF02609">
    <property type="entry name" value="Exonuc_VII_S"/>
    <property type="match status" value="1"/>
</dbReference>
<dbReference type="PANTHER" id="PTHR34137:SF1">
    <property type="entry name" value="EXODEOXYRIBONUCLEASE 7 SMALL SUBUNIT"/>
    <property type="match status" value="1"/>
</dbReference>
<gene>
    <name evidence="6 8" type="primary">xseB</name>
    <name evidence="8" type="ORF">JF887_12425</name>
</gene>
<comment type="catalytic activity">
    <reaction evidence="6">
        <text>Exonucleolytic cleavage in either 5'- to 3'- or 3'- to 5'-direction to yield nucleoside 5'-phosphates.</text>
        <dbReference type="EC" id="3.1.11.6"/>
    </reaction>
</comment>
<dbReference type="Gene3D" id="1.10.287.1040">
    <property type="entry name" value="Exonuclease VII, small subunit"/>
    <property type="match status" value="1"/>
</dbReference>
<evidence type="ECO:0000256" key="4">
    <source>
        <dbReference type="ARBA" id="ARBA00022801"/>
    </source>
</evidence>
<comment type="function">
    <text evidence="6">Bidirectionally degrades single-stranded DNA into large acid-insoluble oligonucleotides, which are then degraded further into small acid-soluble oligonucleotides.</text>
</comment>
<dbReference type="InterPro" id="IPR037004">
    <property type="entry name" value="Exonuc_VII_ssu_sf"/>
</dbReference>
<proteinExistence type="inferred from homology"/>
<comment type="similarity">
    <text evidence="1 6">Belongs to the XseB family.</text>
</comment>
<dbReference type="SUPFAM" id="SSF116842">
    <property type="entry name" value="XseB-like"/>
    <property type="match status" value="1"/>
</dbReference>
<keyword evidence="3 6" id="KW-0540">Nuclease</keyword>
<evidence type="ECO:0000256" key="2">
    <source>
        <dbReference type="ARBA" id="ARBA00022490"/>
    </source>
</evidence>
<keyword evidence="5 6" id="KW-0269">Exonuclease</keyword>
<evidence type="ECO:0000256" key="5">
    <source>
        <dbReference type="ARBA" id="ARBA00022839"/>
    </source>
</evidence>
<dbReference type="HAMAP" id="MF_00337">
    <property type="entry name" value="Exonuc_7_S"/>
    <property type="match status" value="1"/>
</dbReference>
<keyword evidence="2 6" id="KW-0963">Cytoplasm</keyword>
<keyword evidence="4 6" id="KW-0378">Hydrolase</keyword>
<dbReference type="NCBIfam" id="NF002139">
    <property type="entry name" value="PRK00977.1-3"/>
    <property type="match status" value="1"/>
</dbReference>
<sequence length="122" mass="13269">MADDLPTLSYEAALAELDEIIARLERGDVELDAAITAYERGAALTRHCSQLLDRTEQKITQLVVGAAGEVERPFHPPTERVEPSRGPAVARARSVEQRLFGDEPAPARGPAPRAVDPDDIPF</sequence>
<evidence type="ECO:0000256" key="6">
    <source>
        <dbReference type="HAMAP-Rule" id="MF_00337"/>
    </source>
</evidence>
<comment type="caution">
    <text evidence="8">The sequence shown here is derived from an EMBL/GenBank/DDBJ whole genome shotgun (WGS) entry which is preliminary data.</text>
</comment>
<comment type="subunit">
    <text evidence="6">Heterooligomer composed of large and small subunits.</text>
</comment>
<dbReference type="PANTHER" id="PTHR34137">
    <property type="entry name" value="EXODEOXYRIBONUCLEASE 7 SMALL SUBUNIT"/>
    <property type="match status" value="1"/>
</dbReference>
<dbReference type="AlphaFoldDB" id="A0A934KNL1"/>
<dbReference type="GO" id="GO:0006308">
    <property type="term" value="P:DNA catabolic process"/>
    <property type="evidence" value="ECO:0007669"/>
    <property type="project" value="UniProtKB-UniRule"/>
</dbReference>